<accession>E2BDQ9</accession>
<proteinExistence type="predicted"/>
<reference evidence="1 2" key="1">
    <citation type="journal article" date="2010" name="Science">
        <title>Genomic comparison of the ants Camponotus floridanus and Harpegnathos saltator.</title>
        <authorList>
            <person name="Bonasio R."/>
            <person name="Zhang G."/>
            <person name="Ye C."/>
            <person name="Mutti N.S."/>
            <person name="Fang X."/>
            <person name="Qin N."/>
            <person name="Donahue G."/>
            <person name="Yang P."/>
            <person name="Li Q."/>
            <person name="Li C."/>
            <person name="Zhang P."/>
            <person name="Huang Z."/>
            <person name="Berger S.L."/>
            <person name="Reinberg D."/>
            <person name="Wang J."/>
            <person name="Liebig J."/>
        </authorList>
    </citation>
    <scope>NUCLEOTIDE SEQUENCE [LARGE SCALE GENOMIC DNA]</scope>
    <source>
        <strain evidence="1 2">R22 G/1</strain>
    </source>
</reference>
<sequence length="118" mass="13455">MEVNRANRQRCPTDVSVSYWTFLFQHNATRADNTITRPKIVPNAFRISGLRPRIFWIGEGGGPDDTRTSCANQERFEEEVIEVRNSEICRVGSSEECSHYETVHPSRGLPSTRSTPSR</sequence>
<gene>
    <name evidence="1" type="ORF">EAI_11310</name>
</gene>
<name>E2BDQ9_HARSA</name>
<evidence type="ECO:0000313" key="2">
    <source>
        <dbReference type="Proteomes" id="UP000008237"/>
    </source>
</evidence>
<keyword evidence="2" id="KW-1185">Reference proteome</keyword>
<dbReference type="InParanoid" id="E2BDQ9"/>
<dbReference type="AlphaFoldDB" id="E2BDQ9"/>
<dbReference type="Proteomes" id="UP000008237">
    <property type="component" value="Unassembled WGS sequence"/>
</dbReference>
<evidence type="ECO:0000313" key="1">
    <source>
        <dbReference type="EMBL" id="EFN86221.1"/>
    </source>
</evidence>
<organism evidence="2">
    <name type="scientific">Harpegnathos saltator</name>
    <name type="common">Jerdon's jumping ant</name>
    <dbReference type="NCBI Taxonomy" id="610380"/>
    <lineage>
        <taxon>Eukaryota</taxon>
        <taxon>Metazoa</taxon>
        <taxon>Ecdysozoa</taxon>
        <taxon>Arthropoda</taxon>
        <taxon>Hexapoda</taxon>
        <taxon>Insecta</taxon>
        <taxon>Pterygota</taxon>
        <taxon>Neoptera</taxon>
        <taxon>Endopterygota</taxon>
        <taxon>Hymenoptera</taxon>
        <taxon>Apocrita</taxon>
        <taxon>Aculeata</taxon>
        <taxon>Formicoidea</taxon>
        <taxon>Formicidae</taxon>
        <taxon>Ponerinae</taxon>
        <taxon>Ponerini</taxon>
        <taxon>Harpegnathos</taxon>
    </lineage>
</organism>
<dbReference type="EMBL" id="GL447678">
    <property type="protein sequence ID" value="EFN86221.1"/>
    <property type="molecule type" value="Genomic_DNA"/>
</dbReference>
<protein>
    <submittedName>
        <fullName evidence="1">Uncharacterized protein</fullName>
    </submittedName>
</protein>